<proteinExistence type="predicted"/>
<dbReference type="EMBL" id="VFPO01000001">
    <property type="protein sequence ID" value="TQM69803.1"/>
    <property type="molecule type" value="Genomic_DNA"/>
</dbReference>
<keyword evidence="3" id="KW-1185">Reference proteome</keyword>
<comment type="caution">
    <text evidence="2">The sequence shown here is derived from an EMBL/GenBank/DDBJ whole genome shotgun (WGS) entry which is preliminary data.</text>
</comment>
<sequence length="204" mass="21277">MTVDRQTLATTRRALHGVAENVLAGPQYRHSGTIRLGVTESGFGTVREPFLRVSGAELAAGDRKIPINGATCRELAAAAGIDAGAPEGLYGDGSGVGVDETLGVDAEAAQHIADVFDRGHAAATIRAGDVEHRFRGGAAFAPAARNHGRARLFHGSERPGGQRPDSRALTRAAAEPMCKDPMGSNRRSLCVLGLCWSSAAKPTR</sequence>
<gene>
    <name evidence="2" type="ORF">FHX41_3515</name>
</gene>
<evidence type="ECO:0000313" key="2">
    <source>
        <dbReference type="EMBL" id="TQM69803.1"/>
    </source>
</evidence>
<dbReference type="OrthoDB" id="3211725at2"/>
<dbReference type="AlphaFoldDB" id="A0A543IGU9"/>
<dbReference type="RefSeq" id="WP_141970225.1">
    <property type="nucleotide sequence ID" value="NZ_VFPO01000001.1"/>
</dbReference>
<reference evidence="2 3" key="1">
    <citation type="submission" date="2019-06" db="EMBL/GenBank/DDBJ databases">
        <title>Sequencing the genomes of 1000 actinobacteria strains.</title>
        <authorList>
            <person name="Klenk H.-P."/>
        </authorList>
    </citation>
    <scope>NUCLEOTIDE SEQUENCE [LARGE SCALE GENOMIC DNA]</scope>
    <source>
        <strain evidence="2 3">DSM 45043</strain>
    </source>
</reference>
<accession>A0A543IGU9</accession>
<feature type="region of interest" description="Disordered" evidence="1">
    <location>
        <begin position="152"/>
        <end position="171"/>
    </location>
</feature>
<evidence type="ECO:0000313" key="3">
    <source>
        <dbReference type="Proteomes" id="UP000316706"/>
    </source>
</evidence>
<name>A0A543IGU9_9ACTN</name>
<dbReference type="Proteomes" id="UP000316706">
    <property type="component" value="Unassembled WGS sequence"/>
</dbReference>
<evidence type="ECO:0000256" key="1">
    <source>
        <dbReference type="SAM" id="MobiDB-lite"/>
    </source>
</evidence>
<organism evidence="2 3">
    <name type="scientific">Actinomadura hallensis</name>
    <dbReference type="NCBI Taxonomy" id="337895"/>
    <lineage>
        <taxon>Bacteria</taxon>
        <taxon>Bacillati</taxon>
        <taxon>Actinomycetota</taxon>
        <taxon>Actinomycetes</taxon>
        <taxon>Streptosporangiales</taxon>
        <taxon>Thermomonosporaceae</taxon>
        <taxon>Actinomadura</taxon>
    </lineage>
</organism>
<protein>
    <submittedName>
        <fullName evidence="2">Uncharacterized protein</fullName>
    </submittedName>
</protein>